<sequence length="202" mass="22919">MDAKKKFIALLQSTERDGMDYVIEELEKSDFFKAPASSNFHLNCEGGLVEHSLNVCRVALKFREALLTEREEMRDYLPKDSVIIASLLHDVCKADIYKAVVKKQKNSFGVWEDVPGYSVDYSNFPLGHGEKSVILLLLWGLDLSDDEIMAIRWHMSSWDLPFQSNDIRGNYNAAKNKCPLMGLVQAADGMATNFLEFKMGEE</sequence>
<dbReference type="Pfam" id="PF01966">
    <property type="entry name" value="HD"/>
    <property type="match status" value="1"/>
</dbReference>
<accession>A0A9D9HVL4</accession>
<evidence type="ECO:0000313" key="2">
    <source>
        <dbReference type="EMBL" id="MBO8460778.1"/>
    </source>
</evidence>
<dbReference type="Gene3D" id="1.10.3210.10">
    <property type="entry name" value="Hypothetical protein af1432"/>
    <property type="match status" value="1"/>
</dbReference>
<evidence type="ECO:0000313" key="3">
    <source>
        <dbReference type="Proteomes" id="UP000823641"/>
    </source>
</evidence>
<dbReference type="InterPro" id="IPR003607">
    <property type="entry name" value="HD/PDEase_dom"/>
</dbReference>
<reference evidence="2" key="2">
    <citation type="journal article" date="2021" name="PeerJ">
        <title>Extensive microbial diversity within the chicken gut microbiome revealed by metagenomics and culture.</title>
        <authorList>
            <person name="Gilroy R."/>
            <person name="Ravi A."/>
            <person name="Getino M."/>
            <person name="Pursley I."/>
            <person name="Horton D.L."/>
            <person name="Alikhan N.F."/>
            <person name="Baker D."/>
            <person name="Gharbi K."/>
            <person name="Hall N."/>
            <person name="Watson M."/>
            <person name="Adriaenssens E.M."/>
            <person name="Foster-Nyarko E."/>
            <person name="Jarju S."/>
            <person name="Secka A."/>
            <person name="Antonio M."/>
            <person name="Oren A."/>
            <person name="Chaudhuri R.R."/>
            <person name="La Ragione R."/>
            <person name="Hildebrand F."/>
            <person name="Pallen M.J."/>
        </authorList>
    </citation>
    <scope>NUCLEOTIDE SEQUENCE</scope>
    <source>
        <strain evidence="2">G3-3990</strain>
    </source>
</reference>
<proteinExistence type="predicted"/>
<organism evidence="2 3">
    <name type="scientific">Candidatus Gallipaludibacter merdavium</name>
    <dbReference type="NCBI Taxonomy" id="2840839"/>
    <lineage>
        <taxon>Bacteria</taxon>
        <taxon>Pseudomonadati</taxon>
        <taxon>Bacteroidota</taxon>
        <taxon>Bacteroidia</taxon>
        <taxon>Bacteroidales</taxon>
        <taxon>Candidatus Gallipaludibacter</taxon>
    </lineage>
</organism>
<dbReference type="SUPFAM" id="SSF109604">
    <property type="entry name" value="HD-domain/PDEase-like"/>
    <property type="match status" value="1"/>
</dbReference>
<dbReference type="EMBL" id="JADIMG010000098">
    <property type="protein sequence ID" value="MBO8460778.1"/>
    <property type="molecule type" value="Genomic_DNA"/>
</dbReference>
<protein>
    <submittedName>
        <fullName evidence="2">HD domain-containing protein</fullName>
    </submittedName>
</protein>
<feature type="domain" description="HD" evidence="1">
    <location>
        <begin position="49"/>
        <end position="190"/>
    </location>
</feature>
<gene>
    <name evidence="2" type="ORF">IAA73_10695</name>
</gene>
<dbReference type="CDD" id="cd00077">
    <property type="entry name" value="HDc"/>
    <property type="match status" value="1"/>
</dbReference>
<evidence type="ECO:0000259" key="1">
    <source>
        <dbReference type="Pfam" id="PF01966"/>
    </source>
</evidence>
<comment type="caution">
    <text evidence="2">The sequence shown here is derived from an EMBL/GenBank/DDBJ whole genome shotgun (WGS) entry which is preliminary data.</text>
</comment>
<dbReference type="InterPro" id="IPR006674">
    <property type="entry name" value="HD_domain"/>
</dbReference>
<name>A0A9D9HVL4_9BACT</name>
<reference evidence="2" key="1">
    <citation type="submission" date="2020-10" db="EMBL/GenBank/DDBJ databases">
        <authorList>
            <person name="Gilroy R."/>
        </authorList>
    </citation>
    <scope>NUCLEOTIDE SEQUENCE</scope>
    <source>
        <strain evidence="2">G3-3990</strain>
    </source>
</reference>
<dbReference type="AlphaFoldDB" id="A0A9D9HVL4"/>
<dbReference type="Proteomes" id="UP000823641">
    <property type="component" value="Unassembled WGS sequence"/>
</dbReference>